<evidence type="ECO:0008006" key="5">
    <source>
        <dbReference type="Google" id="ProtNLM"/>
    </source>
</evidence>
<dbReference type="GeneID" id="77846293"/>
<comment type="caution">
    <text evidence="1">The sequence shown here is derived from an EMBL/GenBank/DDBJ whole genome shotgun (WGS) entry which is preliminary data.</text>
</comment>
<evidence type="ECO:0000313" key="2">
    <source>
        <dbReference type="EMBL" id="MDB0579288.1"/>
    </source>
</evidence>
<proteinExistence type="predicted"/>
<dbReference type="Proteomes" id="UP000031546">
    <property type="component" value="Unassembled WGS sequence"/>
</dbReference>
<dbReference type="Proteomes" id="UP000527860">
    <property type="component" value="Unassembled WGS sequence"/>
</dbReference>
<reference evidence="2" key="3">
    <citation type="submission" date="2020-04" db="EMBL/GenBank/DDBJ databases">
        <authorList>
            <person name="Tanveer F."/>
            <person name="Xie Y."/>
            <person name="Shinwari Z.K."/>
        </authorList>
    </citation>
    <scope>NUCLEOTIDE SEQUENCE</scope>
    <source>
        <strain evidence="2">MOSEL-ME25</strain>
    </source>
</reference>
<dbReference type="OrthoDB" id="2389554at2"/>
<dbReference type="EMBL" id="JXII01000010">
    <property type="protein sequence ID" value="KIH69827.1"/>
    <property type="molecule type" value="Genomic_DNA"/>
</dbReference>
<dbReference type="RefSeq" id="WP_040106892.1">
    <property type="nucleotide sequence ID" value="NZ_JABEVU030000001.1"/>
</dbReference>
<evidence type="ECO:0000313" key="4">
    <source>
        <dbReference type="Proteomes" id="UP000527860"/>
    </source>
</evidence>
<protein>
    <recommendedName>
        <fullName evidence="5">EVE domain-containing protein</fullName>
    </recommendedName>
</protein>
<accession>A0A0C2E2Y8</accession>
<sequence length="147" mass="16661">MYAINGKFNSTFRDFETYRRLGIVSVTTTRFKRSVMGPGKGDLFALYSTRQGWLGVGRVVDSAVPFQDFRMHQGGLLVEQDAYPFKEIQRINPHFGKEEYILRVEWLAIVDSVEDGKMIGGFDSDDPVIVLDGEMEKAVLKAFNLSI</sequence>
<evidence type="ECO:0000313" key="1">
    <source>
        <dbReference type="EMBL" id="KIH69827.1"/>
    </source>
</evidence>
<reference evidence="2 4" key="4">
    <citation type="submission" date="2022-12" db="EMBL/GenBank/DDBJ databases">
        <title>Genome analysis and biological profiling of marine Salinicoccus roseus MOSEL-ME25.</title>
        <authorList>
            <person name="Mirza F.T."/>
            <person name="Xie Y."/>
            <person name="Shinwari Z.K."/>
        </authorList>
    </citation>
    <scope>NUCLEOTIDE SEQUENCE [LARGE SCALE GENOMIC DNA]</scope>
    <source>
        <strain evidence="2 4">MOSEL-ME25</strain>
    </source>
</reference>
<organism evidence="1 3">
    <name type="scientific">Salinicoccus roseus</name>
    <dbReference type="NCBI Taxonomy" id="45670"/>
    <lineage>
        <taxon>Bacteria</taxon>
        <taxon>Bacillati</taxon>
        <taxon>Bacillota</taxon>
        <taxon>Bacilli</taxon>
        <taxon>Bacillales</taxon>
        <taxon>Staphylococcaceae</taxon>
        <taxon>Salinicoccus</taxon>
    </lineage>
</organism>
<name>A0A0C2E2Y8_9STAP</name>
<reference evidence="1 3" key="1">
    <citation type="submission" date="2015-01" db="EMBL/GenBank/DDBJ databases">
        <title>Genome sequences of high lactate-tolerant strain Salinicoccus roseus W12 with industrial interest.</title>
        <authorList>
            <person name="Wang H."/>
            <person name="Yu B."/>
        </authorList>
    </citation>
    <scope>NUCLEOTIDE SEQUENCE [LARGE SCALE GENOMIC DNA]</scope>
    <source>
        <strain evidence="1 3">W12</strain>
    </source>
</reference>
<dbReference type="EMBL" id="JABEVU030000001">
    <property type="protein sequence ID" value="MDB0579288.1"/>
    <property type="molecule type" value="Genomic_DNA"/>
</dbReference>
<keyword evidence="4" id="KW-1185">Reference proteome</keyword>
<gene>
    <name evidence="2" type="ORF">F7P68_0001875</name>
    <name evidence="1" type="ORF">SN16_12145</name>
</gene>
<reference evidence="4" key="2">
    <citation type="submission" date="2020-04" db="EMBL/GenBank/DDBJ databases">
        <title>Genome analysis and biological profiling of marine Cellulosimicrobium funkei MOSEL-ME6.</title>
        <authorList>
            <person name="Tanveer F."/>
            <person name="Xie Y."/>
            <person name="Shinwari Z.K."/>
        </authorList>
    </citation>
    <scope>NUCLEOTIDE SEQUENCE [LARGE SCALE GENOMIC DNA]</scope>
    <source>
        <strain evidence="4">MOSEL-ME25</strain>
    </source>
</reference>
<dbReference type="AlphaFoldDB" id="A0A0C2E2Y8"/>
<dbReference type="STRING" id="45670.SN16_12145"/>
<evidence type="ECO:0000313" key="3">
    <source>
        <dbReference type="Proteomes" id="UP000031546"/>
    </source>
</evidence>